<dbReference type="EMBL" id="JAKCXM010000143">
    <property type="protein sequence ID" value="KAJ0400907.1"/>
    <property type="molecule type" value="Genomic_DNA"/>
</dbReference>
<dbReference type="Gene3D" id="3.40.630.10">
    <property type="entry name" value="Zn peptidases"/>
    <property type="match status" value="1"/>
</dbReference>
<comment type="similarity">
    <text evidence="1">Belongs to the peptidase M28 family. M28B subfamily.</text>
</comment>
<evidence type="ECO:0000259" key="5">
    <source>
        <dbReference type="Pfam" id="PF04253"/>
    </source>
</evidence>
<dbReference type="SUPFAM" id="SSF53187">
    <property type="entry name" value="Zn-dependent exopeptidases"/>
    <property type="match status" value="1"/>
</dbReference>
<dbReference type="PANTHER" id="PTHR10404:SF46">
    <property type="entry name" value="VACUOLAR PROTEIN SORTING-ASSOCIATED PROTEIN 70"/>
    <property type="match status" value="1"/>
</dbReference>
<feature type="domain" description="Peptidase M28" evidence="6">
    <location>
        <begin position="431"/>
        <end position="640"/>
    </location>
</feature>
<dbReference type="Gene3D" id="3.50.30.30">
    <property type="match status" value="1"/>
</dbReference>
<dbReference type="InterPro" id="IPR007365">
    <property type="entry name" value="TFR-like_dimer_dom"/>
</dbReference>
<dbReference type="InterPro" id="IPR039373">
    <property type="entry name" value="Peptidase_M28B"/>
</dbReference>
<proteinExistence type="inferred from homology"/>
<evidence type="ECO:0000256" key="1">
    <source>
        <dbReference type="ARBA" id="ARBA00005634"/>
    </source>
</evidence>
<feature type="region of interest" description="Disordered" evidence="2">
    <location>
        <begin position="110"/>
        <end position="132"/>
    </location>
</feature>
<reference evidence="7" key="1">
    <citation type="submission" date="2021-12" db="EMBL/GenBank/DDBJ databases">
        <title>Prjna785345.</title>
        <authorList>
            <person name="Rujirawat T."/>
            <person name="Krajaejun T."/>
        </authorList>
    </citation>
    <scope>NUCLEOTIDE SEQUENCE</scope>
    <source>
        <strain evidence="7">Pi057C3</strain>
    </source>
</reference>
<dbReference type="FunFam" id="1.20.930.40:FF:000007">
    <property type="entry name" value="Uncharacterized protein"/>
    <property type="match status" value="1"/>
</dbReference>
<accession>A0AAD5M2T1</accession>
<dbReference type="FunFam" id="3.40.630.10:FF:000078">
    <property type="entry name" value="Glutamate carboxypeptidase 2"/>
    <property type="match status" value="1"/>
</dbReference>
<feature type="domain" description="Transferrin receptor-like dimerisation" evidence="5">
    <location>
        <begin position="700"/>
        <end position="815"/>
    </location>
</feature>
<evidence type="ECO:0000256" key="2">
    <source>
        <dbReference type="SAM" id="MobiDB-lite"/>
    </source>
</evidence>
<dbReference type="InterPro" id="IPR007484">
    <property type="entry name" value="Peptidase_M28"/>
</dbReference>
<dbReference type="GO" id="GO:0004180">
    <property type="term" value="F:carboxypeptidase activity"/>
    <property type="evidence" value="ECO:0007669"/>
    <property type="project" value="TreeGrafter"/>
</dbReference>
<dbReference type="PANTHER" id="PTHR10404">
    <property type="entry name" value="N-ACETYLATED-ALPHA-LINKED ACIDIC DIPEPTIDASE"/>
    <property type="match status" value="1"/>
</dbReference>
<dbReference type="Pfam" id="PF02225">
    <property type="entry name" value="PA"/>
    <property type="match status" value="1"/>
</dbReference>
<sequence>MMSLASPRRKSAVAPPPIQTADARSGAAYGTFHGDGDEQPFLAPPQRLSPRGQRAPRGRQHGALTKSQSAMLRVVGVAAVLLFAASYLVTQYQPKRAGHLDDAHLLRRSKEHETLENSKTTKLAAGPKEEHGPRDAFERAFLDGVDTEKLKEYLHAYASKPHIAGSQQDYETVLYTAKKLKEFGIKAEIKEYYTLLSLPKRRRAAIVAPESAARELDLDEGSVNGDACTTDQSAEPPFLAYAAPGNVTAPVVYVNYGTPADFKWLEEQGVELKGKIALVRYGRNFRGLKVMLAEQHGMSGVFIYSDPQDDGFGQGKTYPDGPWRPTDSFQRGSTQYLSLYGGDPLTPGFASTIEADRLSVEEATAIPHIPALPLSYGQAKYILASLKGTRAPNEWQGGLELDGGYNVGDDDATVVTLDLDIDNSIGPIWDVIGTIEGDVEPDQIVLIGNHRDAWVCGAVDPSSGSSAMLEIARGFGELLNAGWRPRRTIKLASWDGEEYGLLGSTEYAEDNKDMLLEKAVAYINVDNAAGPYASASAAPSIAQFVVDTACAVPPNRFLGDSQATSFASLYDQWISTRVSHPLMSDKLTLAPDHLIYFMGSGTDFTAFYQHLGIISANLGFSQSAAMYGVYHSTMDSLAYVENFADPRYATQASTAQWWGLMTMRLASDPLLPFDFSTYGLVMHNDLTDFETQTKARGLDIDYSFLREAINHYSANAELFHARLKHFSAQPERNETIAAAWNNRLVRLERQFIADEGLPHRPWYRHVIFGPGFFEGYAGTAFPGISDAIAFNDDMKKTQQHVDRVAQIVQNAAEALVAPAV</sequence>
<dbReference type="Pfam" id="PF04253">
    <property type="entry name" value="TFR_dimer"/>
    <property type="match status" value="1"/>
</dbReference>
<protein>
    <recommendedName>
        <fullName evidence="9">Glutamate carboxypeptidase</fullName>
    </recommendedName>
</protein>
<dbReference type="InterPro" id="IPR003137">
    <property type="entry name" value="PA_domain"/>
</dbReference>
<keyword evidence="8" id="KW-1185">Reference proteome</keyword>
<keyword evidence="3" id="KW-1133">Transmembrane helix</keyword>
<gene>
    <name evidence="7" type="ORF">P43SY_004519</name>
</gene>
<dbReference type="Proteomes" id="UP001209570">
    <property type="component" value="Unassembled WGS sequence"/>
</dbReference>
<organism evidence="7 8">
    <name type="scientific">Pythium insidiosum</name>
    <name type="common">Pythiosis disease agent</name>
    <dbReference type="NCBI Taxonomy" id="114742"/>
    <lineage>
        <taxon>Eukaryota</taxon>
        <taxon>Sar</taxon>
        <taxon>Stramenopiles</taxon>
        <taxon>Oomycota</taxon>
        <taxon>Peronosporomycetes</taxon>
        <taxon>Pythiales</taxon>
        <taxon>Pythiaceae</taxon>
        <taxon>Pythium</taxon>
    </lineage>
</organism>
<dbReference type="CDD" id="cd02121">
    <property type="entry name" value="PA_GCPII_like"/>
    <property type="match status" value="1"/>
</dbReference>
<dbReference type="SUPFAM" id="SSF52025">
    <property type="entry name" value="PA domain"/>
    <property type="match status" value="1"/>
</dbReference>
<evidence type="ECO:0000313" key="7">
    <source>
        <dbReference type="EMBL" id="KAJ0400907.1"/>
    </source>
</evidence>
<evidence type="ECO:0000256" key="3">
    <source>
        <dbReference type="SAM" id="Phobius"/>
    </source>
</evidence>
<evidence type="ECO:0000313" key="8">
    <source>
        <dbReference type="Proteomes" id="UP001209570"/>
    </source>
</evidence>
<comment type="caution">
    <text evidence="7">The sequence shown here is derived from an EMBL/GenBank/DDBJ whole genome shotgun (WGS) entry which is preliminary data.</text>
</comment>
<keyword evidence="3" id="KW-0472">Membrane</keyword>
<evidence type="ECO:0000259" key="4">
    <source>
        <dbReference type="Pfam" id="PF02225"/>
    </source>
</evidence>
<dbReference type="InterPro" id="IPR036757">
    <property type="entry name" value="TFR-like_dimer_dom_sf"/>
</dbReference>
<feature type="transmembrane region" description="Helical" evidence="3">
    <location>
        <begin position="70"/>
        <end position="89"/>
    </location>
</feature>
<name>A0AAD5M2T1_PYTIN</name>
<dbReference type="SUPFAM" id="SSF47672">
    <property type="entry name" value="Transferrin receptor-like dimerisation domain"/>
    <property type="match status" value="1"/>
</dbReference>
<dbReference type="Gene3D" id="1.20.930.40">
    <property type="entry name" value="Transferrin receptor-like, dimerisation domain"/>
    <property type="match status" value="1"/>
</dbReference>
<dbReference type="FunFam" id="3.50.30.30:FF:000008">
    <property type="entry name" value="Glutamate carboxypeptidase 2"/>
    <property type="match status" value="1"/>
</dbReference>
<keyword evidence="3" id="KW-0812">Transmembrane</keyword>
<dbReference type="InterPro" id="IPR046450">
    <property type="entry name" value="PA_dom_sf"/>
</dbReference>
<feature type="region of interest" description="Disordered" evidence="2">
    <location>
        <begin position="1"/>
        <end position="66"/>
    </location>
</feature>
<dbReference type="Pfam" id="PF04389">
    <property type="entry name" value="Peptidase_M28"/>
    <property type="match status" value="1"/>
</dbReference>
<feature type="domain" description="PA" evidence="4">
    <location>
        <begin position="247"/>
        <end position="328"/>
    </location>
</feature>
<evidence type="ECO:0000259" key="6">
    <source>
        <dbReference type="Pfam" id="PF04389"/>
    </source>
</evidence>
<dbReference type="AlphaFoldDB" id="A0AAD5M2T1"/>
<evidence type="ECO:0008006" key="9">
    <source>
        <dbReference type="Google" id="ProtNLM"/>
    </source>
</evidence>